<evidence type="ECO:0000313" key="3">
    <source>
        <dbReference type="Proteomes" id="UP000182835"/>
    </source>
</evidence>
<dbReference type="STRING" id="317010.RU96_GL001136"/>
<dbReference type="EMBL" id="JXKG01000002">
    <property type="protein sequence ID" value="OJG16394.1"/>
    <property type="molecule type" value="Genomic_DNA"/>
</dbReference>
<dbReference type="Proteomes" id="UP000182835">
    <property type="component" value="Unassembled WGS sequence"/>
</dbReference>
<organism evidence="2 3">
    <name type="scientific">Enterococcus canintestini</name>
    <dbReference type="NCBI Taxonomy" id="317010"/>
    <lineage>
        <taxon>Bacteria</taxon>
        <taxon>Bacillati</taxon>
        <taxon>Bacillota</taxon>
        <taxon>Bacilli</taxon>
        <taxon>Lactobacillales</taxon>
        <taxon>Enterococcaceae</taxon>
        <taxon>Enterococcus</taxon>
    </lineage>
</organism>
<comment type="caution">
    <text evidence="2">The sequence shown here is derived from an EMBL/GenBank/DDBJ whole genome shotgun (WGS) entry which is preliminary data.</text>
</comment>
<sequence length="335" mass="37711">MKNLVDILMRILKGVKKMKLGRFSYLLALLATLTACSTKTTTNETTMTTSTSESVAKTDSTTKETTTAKSTGVSTTTVSSSEKNVSITLAGIFYTETGEEAQIRNLRQNEWEIFYPTSEGNVSGTFTTNWQETDSGMQSDSMLKKSDGSENFEISIRYRNEENIFITMGDGNVNHEMKLTKQAPQVDAQYEEILKGDLSSFAGQFSNDQFNQTIAESNFTLGGYRPEDYFNNQTTVFPAIVQNGYWNGITSHGSYEIRQSDLPKKVDNYYLVHVYGANAGANDRKITFYLVPPFVKGPDGIAAKEKRVFQVMANGSLYPLEYQKENWWQDYQHEE</sequence>
<name>A0A1L8R9I5_9ENTE</name>
<evidence type="ECO:0000256" key="1">
    <source>
        <dbReference type="SAM" id="MobiDB-lite"/>
    </source>
</evidence>
<dbReference type="AlphaFoldDB" id="A0A1L8R9I5"/>
<proteinExistence type="predicted"/>
<protein>
    <submittedName>
        <fullName evidence="2">Uncharacterized protein</fullName>
    </submittedName>
</protein>
<reference evidence="2 3" key="1">
    <citation type="submission" date="2014-12" db="EMBL/GenBank/DDBJ databases">
        <title>Draft genome sequences of 29 type strains of Enterococci.</title>
        <authorList>
            <person name="Zhong Z."/>
            <person name="Sun Z."/>
            <person name="Liu W."/>
            <person name="Zhang W."/>
            <person name="Zhang H."/>
        </authorList>
    </citation>
    <scope>NUCLEOTIDE SEQUENCE [LARGE SCALE GENOMIC DNA]</scope>
    <source>
        <strain evidence="2 3">DSM 21207</strain>
    </source>
</reference>
<feature type="region of interest" description="Disordered" evidence="1">
    <location>
        <begin position="42"/>
        <end position="69"/>
    </location>
</feature>
<gene>
    <name evidence="2" type="ORF">RU96_GL001136</name>
</gene>
<evidence type="ECO:0000313" key="2">
    <source>
        <dbReference type="EMBL" id="OJG16394.1"/>
    </source>
</evidence>
<accession>A0A1L8R9I5</accession>